<dbReference type="GO" id="GO:0032790">
    <property type="term" value="P:ribosome disassembly"/>
    <property type="evidence" value="ECO:0007669"/>
    <property type="project" value="TreeGrafter"/>
</dbReference>
<dbReference type="GO" id="GO:0005737">
    <property type="term" value="C:cytoplasm"/>
    <property type="evidence" value="ECO:0007669"/>
    <property type="project" value="UniProtKB-ARBA"/>
</dbReference>
<dbReference type="Gene3D" id="3.30.110.10">
    <property type="entry name" value="Translation initiation factor 3 (IF-3), C-terminal domain"/>
    <property type="match status" value="1"/>
</dbReference>
<feature type="domain" description="Translation initiation factor 3 N-terminal" evidence="6">
    <location>
        <begin position="12"/>
        <end position="79"/>
    </location>
</feature>
<keyword evidence="3" id="KW-0648">Protein biosynthesis</keyword>
<dbReference type="NCBIfam" id="TIGR00168">
    <property type="entry name" value="infC"/>
    <property type="match status" value="1"/>
</dbReference>
<sequence>MKSKKKQKKDLINKEIRAERVVVIHGGDNLGEMPFFSALQYAKDKGLDLVKMSDSDVPICKVMDYNQEKYKQKKQKKEKVQALKEIQIRPNIGENDLMTKINRARKFLEQRHKVKIVLKFRGRELIHLDDNVKNVLNKFIENLNDVGKADSRVPKERARVSVIINPI</sequence>
<evidence type="ECO:0000259" key="5">
    <source>
        <dbReference type="Pfam" id="PF00707"/>
    </source>
</evidence>
<dbReference type="InterPro" id="IPR001288">
    <property type="entry name" value="Translation_initiation_fac_3"/>
</dbReference>
<dbReference type="InterPro" id="IPR036788">
    <property type="entry name" value="T_IF-3_C_sf"/>
</dbReference>
<evidence type="ECO:0000256" key="1">
    <source>
        <dbReference type="ARBA" id="ARBA00005439"/>
    </source>
</evidence>
<keyword evidence="8" id="KW-1185">Reference proteome</keyword>
<dbReference type="InterPro" id="IPR019815">
    <property type="entry name" value="Translation_initiation_fac_3_C"/>
</dbReference>
<dbReference type="OrthoDB" id="9806014at2"/>
<dbReference type="PANTHER" id="PTHR10938:SF0">
    <property type="entry name" value="TRANSLATION INITIATION FACTOR IF-3, MITOCHONDRIAL"/>
    <property type="match status" value="1"/>
</dbReference>
<evidence type="ECO:0000256" key="2">
    <source>
        <dbReference type="ARBA" id="ARBA00022540"/>
    </source>
</evidence>
<reference evidence="7 8" key="1">
    <citation type="submission" date="2019-08" db="EMBL/GenBank/DDBJ databases">
        <title>Highly reduced genomes of protist endosymbionts show evolutionary convergence.</title>
        <authorList>
            <person name="George E."/>
            <person name="Husnik F."/>
            <person name="Tashyreva D."/>
            <person name="Prokopchuk G."/>
            <person name="Horak A."/>
            <person name="Kwong W.K."/>
            <person name="Lukes J."/>
            <person name="Keeling P.J."/>
        </authorList>
    </citation>
    <scope>NUCLEOTIDE SEQUENCE [LARGE SCALE GENOMIC DNA]</scope>
    <source>
        <strain evidence="7">1604HC</strain>
    </source>
</reference>
<dbReference type="GO" id="GO:0043022">
    <property type="term" value="F:ribosome binding"/>
    <property type="evidence" value="ECO:0007669"/>
    <property type="project" value="TreeGrafter"/>
</dbReference>
<evidence type="ECO:0000259" key="6">
    <source>
        <dbReference type="Pfam" id="PF05198"/>
    </source>
</evidence>
<organism evidence="7 8">
    <name type="scientific">Candidatus Nesciobacter abundans</name>
    <dbReference type="NCBI Taxonomy" id="2601668"/>
    <lineage>
        <taxon>Bacteria</taxon>
        <taxon>Pseudomonadati</taxon>
        <taxon>Pseudomonadota</taxon>
        <taxon>Alphaproteobacteria</taxon>
        <taxon>Holosporales</taxon>
        <taxon>Holosporaceae</taxon>
        <taxon>Candidatus Nesciobacter</taxon>
    </lineage>
</organism>
<protein>
    <recommendedName>
        <fullName evidence="4">Translation initiation factor IF-3</fullName>
    </recommendedName>
</protein>
<dbReference type="Pfam" id="PF05198">
    <property type="entry name" value="IF3_N"/>
    <property type="match status" value="1"/>
</dbReference>
<evidence type="ECO:0000313" key="7">
    <source>
        <dbReference type="EMBL" id="QEK39210.1"/>
    </source>
</evidence>
<feature type="domain" description="Translation initiation factor 3 C-terminal" evidence="5">
    <location>
        <begin position="82"/>
        <end position="166"/>
    </location>
</feature>
<accession>A0A5C0UHN4</accession>
<dbReference type="SUPFAM" id="SSF55200">
    <property type="entry name" value="Translation initiation factor IF3, C-terminal domain"/>
    <property type="match status" value="1"/>
</dbReference>
<dbReference type="RefSeq" id="WP_148972333.1">
    <property type="nucleotide sequence ID" value="NZ_CP043314.1"/>
</dbReference>
<gene>
    <name evidence="7" type="primary">infC</name>
    <name evidence="7" type="ORF">FZC36_02115</name>
</gene>
<dbReference type="InterPro" id="IPR019814">
    <property type="entry name" value="Translation_initiation_fac_3_N"/>
</dbReference>
<proteinExistence type="inferred from homology"/>
<name>A0A5C0UHN4_9PROT</name>
<evidence type="ECO:0000256" key="4">
    <source>
        <dbReference type="NCBIfam" id="TIGR00168"/>
    </source>
</evidence>
<dbReference type="AlphaFoldDB" id="A0A5C0UHN4"/>
<comment type="similarity">
    <text evidence="1">Belongs to the IF-3 family.</text>
</comment>
<dbReference type="Pfam" id="PF00707">
    <property type="entry name" value="IF3_C"/>
    <property type="match status" value="1"/>
</dbReference>
<dbReference type="SUPFAM" id="SSF54364">
    <property type="entry name" value="Translation initiation factor IF3, N-terminal domain"/>
    <property type="match status" value="1"/>
</dbReference>
<dbReference type="EMBL" id="CP043314">
    <property type="protein sequence ID" value="QEK39210.1"/>
    <property type="molecule type" value="Genomic_DNA"/>
</dbReference>
<evidence type="ECO:0000256" key="3">
    <source>
        <dbReference type="ARBA" id="ARBA00022917"/>
    </source>
</evidence>
<dbReference type="GO" id="GO:0003743">
    <property type="term" value="F:translation initiation factor activity"/>
    <property type="evidence" value="ECO:0007669"/>
    <property type="project" value="UniProtKB-UniRule"/>
</dbReference>
<dbReference type="InterPro" id="IPR036787">
    <property type="entry name" value="T_IF-3_N_sf"/>
</dbReference>
<keyword evidence="2 7" id="KW-0396">Initiation factor</keyword>
<dbReference type="Proteomes" id="UP000324924">
    <property type="component" value="Chromosome"/>
</dbReference>
<dbReference type="Gene3D" id="3.10.20.80">
    <property type="entry name" value="Translation initiation factor 3 (IF-3), N-terminal domain"/>
    <property type="match status" value="1"/>
</dbReference>
<dbReference type="PANTHER" id="PTHR10938">
    <property type="entry name" value="TRANSLATION INITIATION FACTOR IF-3"/>
    <property type="match status" value="1"/>
</dbReference>
<dbReference type="KEGG" id="nabu:FZC36_02115"/>
<evidence type="ECO:0000313" key="8">
    <source>
        <dbReference type="Proteomes" id="UP000324924"/>
    </source>
</evidence>